<evidence type="ECO:0000256" key="1">
    <source>
        <dbReference type="ARBA" id="ARBA00009836"/>
    </source>
</evidence>
<dbReference type="Proteomes" id="UP000553957">
    <property type="component" value="Unassembled WGS sequence"/>
</dbReference>
<accession>A0A841SI49</accession>
<evidence type="ECO:0000256" key="3">
    <source>
        <dbReference type="ARBA" id="ARBA00023027"/>
    </source>
</evidence>
<evidence type="ECO:0000256" key="2">
    <source>
        <dbReference type="ARBA" id="ARBA00022679"/>
    </source>
</evidence>
<reference evidence="4 5" key="1">
    <citation type="submission" date="2020-08" db="EMBL/GenBank/DDBJ databases">
        <title>Sequencing the genomes of 1000 actinobacteria strains.</title>
        <authorList>
            <person name="Klenk H.-P."/>
        </authorList>
    </citation>
    <scope>NUCLEOTIDE SEQUENCE [LARGE SCALE GENOMIC DNA]</scope>
    <source>
        <strain evidence="4 5">DSM 15626</strain>
    </source>
</reference>
<dbReference type="Gene3D" id="1.10.10.970">
    <property type="entry name" value="RNA 2'-phosphotransferase, Tpt1/KptA family, N-terminal domain"/>
    <property type="match status" value="1"/>
</dbReference>
<dbReference type="RefSeq" id="WP_337796855.1">
    <property type="nucleotide sequence ID" value="NZ_BAAAGT010000016.1"/>
</dbReference>
<gene>
    <name evidence="4" type="ORF">HNR71_007225</name>
</gene>
<evidence type="ECO:0000313" key="5">
    <source>
        <dbReference type="Proteomes" id="UP000553957"/>
    </source>
</evidence>
<dbReference type="PANTHER" id="PTHR12684:SF2">
    <property type="entry name" value="TRNA 2'-PHOSPHOTRANSFERASE 1"/>
    <property type="match status" value="1"/>
</dbReference>
<organism evidence="4 5">
    <name type="scientific">Kribbella sandramycini</name>
    <dbReference type="NCBI Taxonomy" id="60450"/>
    <lineage>
        <taxon>Bacteria</taxon>
        <taxon>Bacillati</taxon>
        <taxon>Actinomycetota</taxon>
        <taxon>Actinomycetes</taxon>
        <taxon>Propionibacteriales</taxon>
        <taxon>Kribbellaceae</taxon>
        <taxon>Kribbella</taxon>
    </lineage>
</organism>
<keyword evidence="2 4" id="KW-0808">Transferase</keyword>
<dbReference type="InterPro" id="IPR002745">
    <property type="entry name" value="Ptrans_KptA/Tpt1"/>
</dbReference>
<dbReference type="SUPFAM" id="SSF56399">
    <property type="entry name" value="ADP-ribosylation"/>
    <property type="match status" value="1"/>
</dbReference>
<name>A0A841SI49_9ACTN</name>
<dbReference type="Pfam" id="PF01885">
    <property type="entry name" value="PTS_2-RNA"/>
    <property type="match status" value="1"/>
</dbReference>
<dbReference type="InterPro" id="IPR042080">
    <property type="entry name" value="RNA_2'-PTrans_N"/>
</dbReference>
<dbReference type="EMBL" id="JACHKF010000001">
    <property type="protein sequence ID" value="MBB6571588.1"/>
    <property type="molecule type" value="Genomic_DNA"/>
</dbReference>
<protein>
    <submittedName>
        <fullName evidence="4">Putative RNA 2'-phosphotransferase</fullName>
        <ecNumber evidence="4">2.7.1.-</ecNumber>
    </submittedName>
</protein>
<dbReference type="InterPro" id="IPR042081">
    <property type="entry name" value="RNA_2'-PTrans_C"/>
</dbReference>
<evidence type="ECO:0000313" key="4">
    <source>
        <dbReference type="EMBL" id="MBB6571588.1"/>
    </source>
</evidence>
<dbReference type="GO" id="GO:0008033">
    <property type="term" value="P:tRNA processing"/>
    <property type="evidence" value="ECO:0007669"/>
    <property type="project" value="TreeGrafter"/>
</dbReference>
<dbReference type="PANTHER" id="PTHR12684">
    <property type="entry name" value="PUTATIVE PHOSPHOTRANSFERASE"/>
    <property type="match status" value="1"/>
</dbReference>
<sequence length="177" mass="19874">MDSRMISRLLRHTAGERGLAMTPDGWAAIGDVLRVLGMERGRLDRAVVENDKRRLQVDGERIRACQGHSLAGMPVRREALENSWERVYPEELLWHGTTERVVPVIRREGLKPGRRTHVHLVPEIGSPVGRQTKVDVWLGVVSVNLAVYRAPNGVLLVREVPAGAIVDAVHSPRWSHR</sequence>
<dbReference type="EC" id="2.7.1.-" evidence="4"/>
<dbReference type="AlphaFoldDB" id="A0A841SI49"/>
<dbReference type="Gene3D" id="3.20.170.30">
    <property type="match status" value="1"/>
</dbReference>
<proteinExistence type="inferred from homology"/>
<keyword evidence="3" id="KW-0520">NAD</keyword>
<comment type="similarity">
    <text evidence="1">Belongs to the KptA/TPT1 family.</text>
</comment>
<dbReference type="GO" id="GO:0000215">
    <property type="term" value="F:tRNA 2'-phosphotransferase activity"/>
    <property type="evidence" value="ECO:0007669"/>
    <property type="project" value="TreeGrafter"/>
</dbReference>
<comment type="caution">
    <text evidence="4">The sequence shown here is derived from an EMBL/GenBank/DDBJ whole genome shotgun (WGS) entry which is preliminary data.</text>
</comment>